<feature type="compositionally biased region" description="Basic residues" evidence="1">
    <location>
        <begin position="41"/>
        <end position="55"/>
    </location>
</feature>
<feature type="region of interest" description="Disordered" evidence="1">
    <location>
        <begin position="32"/>
        <end position="72"/>
    </location>
</feature>
<evidence type="ECO:0000313" key="2">
    <source>
        <dbReference type="EMBL" id="MPN58330.1"/>
    </source>
</evidence>
<gene>
    <name evidence="2" type="ORF">SDC9_206034</name>
</gene>
<sequence>MARKDAVFSLQPPQTGKRREHVVDAAAGQVGPAAGAGKQRVSGKHHIAAQQRHRAGGMARSGQDRDRQAAHPNGVPILIVHRGRQGRKQLAHTAVGFIIHIPMV</sequence>
<organism evidence="2">
    <name type="scientific">bioreactor metagenome</name>
    <dbReference type="NCBI Taxonomy" id="1076179"/>
    <lineage>
        <taxon>unclassified sequences</taxon>
        <taxon>metagenomes</taxon>
        <taxon>ecological metagenomes</taxon>
    </lineage>
</organism>
<protein>
    <submittedName>
        <fullName evidence="2">Uncharacterized protein</fullName>
    </submittedName>
</protein>
<dbReference type="AlphaFoldDB" id="A0A645J5C1"/>
<comment type="caution">
    <text evidence="2">The sequence shown here is derived from an EMBL/GenBank/DDBJ whole genome shotgun (WGS) entry which is preliminary data.</text>
</comment>
<proteinExistence type="predicted"/>
<name>A0A645J5C1_9ZZZZ</name>
<evidence type="ECO:0000256" key="1">
    <source>
        <dbReference type="SAM" id="MobiDB-lite"/>
    </source>
</evidence>
<reference evidence="2" key="1">
    <citation type="submission" date="2019-08" db="EMBL/GenBank/DDBJ databases">
        <authorList>
            <person name="Kucharzyk K."/>
            <person name="Murdoch R.W."/>
            <person name="Higgins S."/>
            <person name="Loffler F."/>
        </authorList>
    </citation>
    <scope>NUCLEOTIDE SEQUENCE</scope>
</reference>
<accession>A0A645J5C1</accession>
<dbReference type="EMBL" id="VSSQ01130883">
    <property type="protein sequence ID" value="MPN58330.1"/>
    <property type="molecule type" value="Genomic_DNA"/>
</dbReference>